<feature type="domain" description="Methyl-accepting transducer" evidence="3">
    <location>
        <begin position="331"/>
        <end position="594"/>
    </location>
</feature>
<proteinExistence type="predicted"/>
<evidence type="ECO:0000313" key="4">
    <source>
        <dbReference type="EMBL" id="WNG46335.1"/>
    </source>
</evidence>
<accession>A0ABY9WUQ5</accession>
<dbReference type="PANTHER" id="PTHR32089:SF112">
    <property type="entry name" value="LYSOZYME-LIKE PROTEIN-RELATED"/>
    <property type="match status" value="1"/>
</dbReference>
<dbReference type="SUPFAM" id="SSF58104">
    <property type="entry name" value="Methyl-accepting chemotaxis protein (MCP) signaling domain"/>
    <property type="match status" value="1"/>
</dbReference>
<feature type="transmembrane region" description="Helical" evidence="2">
    <location>
        <begin position="12"/>
        <end position="35"/>
    </location>
</feature>
<feature type="transmembrane region" description="Helical" evidence="2">
    <location>
        <begin position="185"/>
        <end position="205"/>
    </location>
</feature>
<feature type="transmembrane region" description="Helical" evidence="2">
    <location>
        <begin position="47"/>
        <end position="72"/>
    </location>
</feature>
<dbReference type="Proteomes" id="UP001611383">
    <property type="component" value="Chromosome"/>
</dbReference>
<protein>
    <submittedName>
        <fullName evidence="4">Methyl-accepting chemotaxis protein</fullName>
    </submittedName>
</protein>
<keyword evidence="2" id="KW-0472">Membrane</keyword>
<keyword evidence="2" id="KW-0812">Transmembrane</keyword>
<feature type="transmembrane region" description="Helical" evidence="2">
    <location>
        <begin position="243"/>
        <end position="263"/>
    </location>
</feature>
<sequence>MSSMSQNDLRKLAIKLFMTYQVNSLPALAPLVYMMGLVTGLETEQTLITAAYVLPVTIPTMAAVVPFLFIYWSLRDAFTDRAGDTPERKLERILKIPRRIELRMVGLSVFGTLIYAAFPAFYFGKSLWIVPWASGLSVLQFMLLWINIRLSLEQIIAPYAVAQFRQLSSYSLQGSGMYWTRQKWYLPYAFGLYVICTLTLMASVAGKLSYSTFEAFFAQLHAQSLTEFETALRSTLSTLVNDLVVPMSLLGLYLLITAAVCAWRLASYQSNGALAVQKAIEALASGSPKLPEWVSTDEIGDLSLATAKVFVHLQRFALSLGGSANSLMESAQSLGVSTIEQNEMLSRQATALQETQVTTQEIKQTSELASQKAEGVLAQTDRAESISRGAEQSIGKTVGSLEAIREQVMEMANHINQLGGKTRQIANITATVKNLADQSNMLALNAAIEAVRSGEHGKGFGVVAREIRALADQSIRATNNVRQILEDISDAINTAVVITERGSARVDEGLHQVREFGDSIRQLSSIVNENGNAVRQISAAVAQQNVGIGEIFKAVVDMSAMMNQSVERLRASDSAVTQVRTVVQQVSQFVGSYDWRELGTTSTQQPPPQR</sequence>
<evidence type="ECO:0000259" key="3">
    <source>
        <dbReference type="SMART" id="SM00283"/>
    </source>
</evidence>
<dbReference type="Pfam" id="PF00015">
    <property type="entry name" value="MCPsignal"/>
    <property type="match status" value="1"/>
</dbReference>
<evidence type="ECO:0000256" key="2">
    <source>
        <dbReference type="SAM" id="Phobius"/>
    </source>
</evidence>
<dbReference type="InterPro" id="IPR004089">
    <property type="entry name" value="MCPsignal_dom"/>
</dbReference>
<feature type="transmembrane region" description="Helical" evidence="2">
    <location>
        <begin position="129"/>
        <end position="148"/>
    </location>
</feature>
<dbReference type="Gene3D" id="1.10.287.950">
    <property type="entry name" value="Methyl-accepting chemotaxis protein"/>
    <property type="match status" value="1"/>
</dbReference>
<keyword evidence="5" id="KW-1185">Reference proteome</keyword>
<gene>
    <name evidence="4" type="ORF">F0U60_21090</name>
</gene>
<name>A0ABY9WUQ5_9BACT</name>
<evidence type="ECO:0000313" key="5">
    <source>
        <dbReference type="Proteomes" id="UP001611383"/>
    </source>
</evidence>
<dbReference type="SMART" id="SM00283">
    <property type="entry name" value="MA"/>
    <property type="match status" value="1"/>
</dbReference>
<keyword evidence="1" id="KW-0807">Transducer</keyword>
<reference evidence="4 5" key="1">
    <citation type="submission" date="2019-08" db="EMBL/GenBank/DDBJ databases">
        <title>Archangium and Cystobacter genomes.</title>
        <authorList>
            <person name="Chen I.-C.K."/>
            <person name="Wielgoss S."/>
        </authorList>
    </citation>
    <scope>NUCLEOTIDE SEQUENCE [LARGE SCALE GENOMIC DNA]</scope>
    <source>
        <strain evidence="4 5">Cbm 6</strain>
    </source>
</reference>
<keyword evidence="2" id="KW-1133">Transmembrane helix</keyword>
<dbReference type="PANTHER" id="PTHR32089">
    <property type="entry name" value="METHYL-ACCEPTING CHEMOTAXIS PROTEIN MCPB"/>
    <property type="match status" value="1"/>
</dbReference>
<evidence type="ECO:0000256" key="1">
    <source>
        <dbReference type="ARBA" id="ARBA00023224"/>
    </source>
</evidence>
<dbReference type="EMBL" id="CP043494">
    <property type="protein sequence ID" value="WNG46335.1"/>
    <property type="molecule type" value="Genomic_DNA"/>
</dbReference>
<organism evidence="4 5">
    <name type="scientific">Archangium minus</name>
    <dbReference type="NCBI Taxonomy" id="83450"/>
    <lineage>
        <taxon>Bacteria</taxon>
        <taxon>Pseudomonadati</taxon>
        <taxon>Myxococcota</taxon>
        <taxon>Myxococcia</taxon>
        <taxon>Myxococcales</taxon>
        <taxon>Cystobacterineae</taxon>
        <taxon>Archangiaceae</taxon>
        <taxon>Archangium</taxon>
    </lineage>
</organism>
<feature type="transmembrane region" description="Helical" evidence="2">
    <location>
        <begin position="102"/>
        <end position="123"/>
    </location>
</feature>